<accession>A0A382X1X0</accession>
<reference evidence="1" key="1">
    <citation type="submission" date="2018-05" db="EMBL/GenBank/DDBJ databases">
        <authorList>
            <person name="Lanie J.A."/>
            <person name="Ng W.-L."/>
            <person name="Kazmierczak K.M."/>
            <person name="Andrzejewski T.M."/>
            <person name="Davidsen T.M."/>
            <person name="Wayne K.J."/>
            <person name="Tettelin H."/>
            <person name="Glass J.I."/>
            <person name="Rusch D."/>
            <person name="Podicherti R."/>
            <person name="Tsui H.-C.T."/>
            <person name="Winkler M.E."/>
        </authorList>
    </citation>
    <scope>NUCLEOTIDE SEQUENCE</scope>
</reference>
<organism evidence="1">
    <name type="scientific">marine metagenome</name>
    <dbReference type="NCBI Taxonomy" id="408172"/>
    <lineage>
        <taxon>unclassified sequences</taxon>
        <taxon>metagenomes</taxon>
        <taxon>ecological metagenomes</taxon>
    </lineage>
</organism>
<evidence type="ECO:0000313" key="1">
    <source>
        <dbReference type="EMBL" id="SVD64829.1"/>
    </source>
</evidence>
<feature type="non-terminal residue" evidence="1">
    <location>
        <position position="41"/>
    </location>
</feature>
<proteinExistence type="predicted"/>
<gene>
    <name evidence="1" type="ORF">METZ01_LOCUS417683</name>
</gene>
<dbReference type="AlphaFoldDB" id="A0A382X1X0"/>
<name>A0A382X1X0_9ZZZZ</name>
<dbReference type="EMBL" id="UINC01164140">
    <property type="protein sequence ID" value="SVD64829.1"/>
    <property type="molecule type" value="Genomic_DNA"/>
</dbReference>
<sequence length="41" mass="4458">GWTATLWLPRPPVTRRSTTATSTSCGFCRWPPWSGPSSPPA</sequence>
<protein>
    <submittedName>
        <fullName evidence="1">Uncharacterized protein</fullName>
    </submittedName>
</protein>
<feature type="non-terminal residue" evidence="1">
    <location>
        <position position="1"/>
    </location>
</feature>